<reference evidence="1" key="1">
    <citation type="submission" date="2025-05" db="EMBL/GenBank/DDBJ databases">
        <title>FDA Reference Genome datasets for Cronobacter.</title>
        <authorList>
            <person name="Gopinath G.R."/>
        </authorList>
    </citation>
    <scope>NUCLEOTIDE SEQUENCE</scope>
    <source>
        <strain evidence="1">MOD1-Sh41s</strain>
    </source>
</reference>
<sequence length="61" mass="6883">MARQRVSSFQKKKGENLHGIIDIGRRKYHHIIGKRAVAKWEYSHSARPARKARGASQGAAD</sequence>
<gene>
    <name evidence="1" type="ORF">BS411_010095</name>
</gene>
<dbReference type="Proteomes" id="UP000244623">
    <property type="component" value="Chromosome"/>
</dbReference>
<evidence type="ECO:0000313" key="1">
    <source>
        <dbReference type="EMBL" id="XSF56218.1"/>
    </source>
</evidence>
<evidence type="ECO:0000313" key="2">
    <source>
        <dbReference type="Proteomes" id="UP000244623"/>
    </source>
</evidence>
<protein>
    <submittedName>
        <fullName evidence="1">Uncharacterized protein</fullName>
    </submittedName>
</protein>
<organism evidence="1 2">
    <name type="scientific">Cronobacter turicensis</name>
    <dbReference type="NCBI Taxonomy" id="413502"/>
    <lineage>
        <taxon>Bacteria</taxon>
        <taxon>Pseudomonadati</taxon>
        <taxon>Pseudomonadota</taxon>
        <taxon>Gammaproteobacteria</taxon>
        <taxon>Enterobacterales</taxon>
        <taxon>Enterobacteriaceae</taxon>
        <taxon>Cronobacter</taxon>
    </lineage>
</organism>
<name>A0ACD5IZA6_9ENTR</name>
<accession>A0ACD5IZA6</accession>
<dbReference type="EMBL" id="CP187984">
    <property type="protein sequence ID" value="XSF56218.1"/>
    <property type="molecule type" value="Genomic_DNA"/>
</dbReference>
<proteinExistence type="predicted"/>